<dbReference type="OrthoDB" id="6443573at2759"/>
<keyword evidence="2" id="KW-1185">Reference proteome</keyword>
<name>A0A8X7CCC5_9ARAC</name>
<accession>A0A8X7CCC5</accession>
<dbReference type="EMBL" id="BMAV01015918">
    <property type="protein sequence ID" value="GFY66244.1"/>
    <property type="molecule type" value="Genomic_DNA"/>
</dbReference>
<dbReference type="Proteomes" id="UP000886998">
    <property type="component" value="Unassembled WGS sequence"/>
</dbReference>
<comment type="caution">
    <text evidence="1">The sequence shown here is derived from an EMBL/GenBank/DDBJ whole genome shotgun (WGS) entry which is preliminary data.</text>
</comment>
<dbReference type="AlphaFoldDB" id="A0A8X7CCC5"/>
<protein>
    <submittedName>
        <fullName evidence="1">Uncharacterized protein</fullName>
    </submittedName>
</protein>
<gene>
    <name evidence="1" type="primary">NCL1_45731</name>
    <name evidence="1" type="ORF">TNIN_150671</name>
</gene>
<evidence type="ECO:0000313" key="1">
    <source>
        <dbReference type="EMBL" id="GFY66244.1"/>
    </source>
</evidence>
<reference evidence="1" key="1">
    <citation type="submission" date="2020-08" db="EMBL/GenBank/DDBJ databases">
        <title>Multicomponent nature underlies the extraordinary mechanical properties of spider dragline silk.</title>
        <authorList>
            <person name="Kono N."/>
            <person name="Nakamura H."/>
            <person name="Mori M."/>
            <person name="Yoshida Y."/>
            <person name="Ohtoshi R."/>
            <person name="Malay A.D."/>
            <person name="Moran D.A.P."/>
            <person name="Tomita M."/>
            <person name="Numata K."/>
            <person name="Arakawa K."/>
        </authorList>
    </citation>
    <scope>NUCLEOTIDE SEQUENCE</scope>
</reference>
<sequence>MTIDFWPTLQLIAYARLAQSILYTFNLEILKRRFMFHLNVRPTYLKAIEEEVNKRIIPTVFRKKLIGVVTSLAWEVYKWFDCHGHFFQDSNLDLRNKLHWYSFGIIDRRQTADNFILDGNLNIRERFHLACKYCLKEDVHMLWMNMLTEDQVHEFVRLRKTGTIEIWNKTLYRNDPIDFEELSFNERLCFVFENYLGLRNYFSNLRGSLLRCQCFYFALECRRVHHFDLYSCLVRMNADDELNFMLISFPDLDFSKLFQIFLQWPFQNMFLDVVTNFQGYINEHVFYDLVQFILFEKLDCWQDHPYEKLFVLFWNLFGRYEDHVKKDAYMCAIVKYVLDNSEDFDRRKYWSFIDSVI</sequence>
<evidence type="ECO:0000313" key="2">
    <source>
        <dbReference type="Proteomes" id="UP000886998"/>
    </source>
</evidence>
<proteinExistence type="predicted"/>
<organism evidence="1 2">
    <name type="scientific">Trichonephila inaurata madagascariensis</name>
    <dbReference type="NCBI Taxonomy" id="2747483"/>
    <lineage>
        <taxon>Eukaryota</taxon>
        <taxon>Metazoa</taxon>
        <taxon>Ecdysozoa</taxon>
        <taxon>Arthropoda</taxon>
        <taxon>Chelicerata</taxon>
        <taxon>Arachnida</taxon>
        <taxon>Araneae</taxon>
        <taxon>Araneomorphae</taxon>
        <taxon>Entelegynae</taxon>
        <taxon>Araneoidea</taxon>
        <taxon>Nephilidae</taxon>
        <taxon>Trichonephila</taxon>
        <taxon>Trichonephila inaurata</taxon>
    </lineage>
</organism>